<evidence type="ECO:0000256" key="1">
    <source>
        <dbReference type="SAM" id="Phobius"/>
    </source>
</evidence>
<dbReference type="Proteomes" id="UP000663870">
    <property type="component" value="Unassembled WGS sequence"/>
</dbReference>
<dbReference type="PANTHER" id="PTHR12879">
    <property type="entry name" value="SPHINGOLIPID DELTA 4 DESATURASE/C-4 HYDROXYLASE PROTEIN DES2"/>
    <property type="match status" value="1"/>
</dbReference>
<organism evidence="2 3">
    <name type="scientific">Rotaria sordida</name>
    <dbReference type="NCBI Taxonomy" id="392033"/>
    <lineage>
        <taxon>Eukaryota</taxon>
        <taxon>Metazoa</taxon>
        <taxon>Spiralia</taxon>
        <taxon>Gnathifera</taxon>
        <taxon>Rotifera</taxon>
        <taxon>Eurotatoria</taxon>
        <taxon>Bdelloidea</taxon>
        <taxon>Philodinida</taxon>
        <taxon>Philodinidae</taxon>
        <taxon>Rotaria</taxon>
    </lineage>
</organism>
<proteinExistence type="predicted"/>
<gene>
    <name evidence="2" type="ORF">JXQ802_LOCUS25238</name>
</gene>
<dbReference type="PANTHER" id="PTHR12879:SF8">
    <property type="entry name" value="SPHINGOLIPID DELTA(4)-DESATURASE DES1"/>
    <property type="match status" value="1"/>
</dbReference>
<name>A0A814XB61_9BILA</name>
<evidence type="ECO:0008006" key="4">
    <source>
        <dbReference type="Google" id="ProtNLM"/>
    </source>
</evidence>
<dbReference type="GO" id="GO:0042284">
    <property type="term" value="F:sphingolipid delta-4 desaturase activity"/>
    <property type="evidence" value="ECO:0007669"/>
    <property type="project" value="TreeGrafter"/>
</dbReference>
<comment type="caution">
    <text evidence="2">The sequence shown here is derived from an EMBL/GenBank/DDBJ whole genome shotgun (WGS) entry which is preliminary data.</text>
</comment>
<reference evidence="2" key="1">
    <citation type="submission" date="2021-02" db="EMBL/GenBank/DDBJ databases">
        <authorList>
            <person name="Nowell W R."/>
        </authorList>
    </citation>
    <scope>NUCLEOTIDE SEQUENCE</scope>
</reference>
<protein>
    <recommendedName>
        <fullName evidence="4">Fatty acid desaturase domain-containing protein</fullName>
    </recommendedName>
</protein>
<feature type="transmembrane region" description="Helical" evidence="1">
    <location>
        <begin position="43"/>
        <end position="65"/>
    </location>
</feature>
<keyword evidence="1" id="KW-0812">Transmembrane</keyword>
<sequence>MGHDWHINTSIPISITLKKYHLDHHRFQGHIIYDTDISTHLEIFLFSSRFGKLIFLIIIPFLYSCRSIFILSNTIHYVELINLIIVFIFNSLIFYFFFNIKTSLYFLLSTILGFSLHSIYGHFIAEYYVFKQGYETYSYYGPLNAITYNVGYHNERKQKKNFIWKNLPKVHKIASEYYNNLPCYTSWIKILYDFVMNDNVDPWARITRSTKIGHVRVSNQQEYDQQLQNTVNQSNKQE</sequence>
<dbReference type="EMBL" id="CAJNOL010000844">
    <property type="protein sequence ID" value="CAF1217010.1"/>
    <property type="molecule type" value="Genomic_DNA"/>
</dbReference>
<dbReference type="AlphaFoldDB" id="A0A814XB61"/>
<keyword evidence="1" id="KW-1133">Transmembrane helix</keyword>
<dbReference type="GO" id="GO:0046513">
    <property type="term" value="P:ceramide biosynthetic process"/>
    <property type="evidence" value="ECO:0007669"/>
    <property type="project" value="TreeGrafter"/>
</dbReference>
<keyword evidence="1" id="KW-0472">Membrane</keyword>
<accession>A0A814XB61</accession>
<feature type="transmembrane region" description="Helical" evidence="1">
    <location>
        <begin position="104"/>
        <end position="125"/>
    </location>
</feature>
<feature type="transmembrane region" description="Helical" evidence="1">
    <location>
        <begin position="77"/>
        <end position="98"/>
    </location>
</feature>
<evidence type="ECO:0000313" key="2">
    <source>
        <dbReference type="EMBL" id="CAF1217010.1"/>
    </source>
</evidence>
<keyword evidence="3" id="KW-1185">Reference proteome</keyword>
<evidence type="ECO:0000313" key="3">
    <source>
        <dbReference type="Proteomes" id="UP000663870"/>
    </source>
</evidence>
<dbReference type="GO" id="GO:0016020">
    <property type="term" value="C:membrane"/>
    <property type="evidence" value="ECO:0007669"/>
    <property type="project" value="GOC"/>
</dbReference>